<proteinExistence type="predicted"/>
<name>A0AAV2TZ75_CALDB</name>
<reference evidence="2" key="1">
    <citation type="submission" date="2024-06" db="EMBL/GenBank/DDBJ databases">
        <authorList>
            <person name="Liu X."/>
            <person name="Lenzi L."/>
            <person name="Haldenby T S."/>
            <person name="Uol C."/>
        </authorList>
    </citation>
    <scope>NUCLEOTIDE SEQUENCE</scope>
</reference>
<feature type="region of interest" description="Disordered" evidence="1">
    <location>
        <begin position="143"/>
        <end position="166"/>
    </location>
</feature>
<protein>
    <submittedName>
        <fullName evidence="2">Uncharacterized protein</fullName>
    </submittedName>
</protein>
<dbReference type="EMBL" id="CAXLJL010000945">
    <property type="protein sequence ID" value="CAL5142068.1"/>
    <property type="molecule type" value="Genomic_DNA"/>
</dbReference>
<dbReference type="AlphaFoldDB" id="A0AAV2TZ75"/>
<dbReference type="InterPro" id="IPR022179">
    <property type="entry name" value="CFAP276"/>
</dbReference>
<dbReference type="Proteomes" id="UP001497525">
    <property type="component" value="Unassembled WGS sequence"/>
</dbReference>
<evidence type="ECO:0000313" key="2">
    <source>
        <dbReference type="EMBL" id="CAL5142068.1"/>
    </source>
</evidence>
<accession>A0AAV2TZ75</accession>
<sequence>MSGAEECLRRQPPHEPWYERLLHEKTLNSTRRYVDYYDPEAPLCDLDLRLKSVYDQHTHWNKSLREVLVQPETLRVLTKEELDKVKQVKPFQLPPLTCIKPYGRILNAKGVRVTQNPKPPRITVFRHWESPVKESIHKVDNAISGEHSQETNAGYSRKPNGGQFMN</sequence>
<gene>
    <name evidence="2" type="ORF">CDAUBV1_LOCUS17349</name>
</gene>
<comment type="caution">
    <text evidence="2">The sequence shown here is derived from an EMBL/GenBank/DDBJ whole genome shotgun (WGS) entry which is preliminary data.</text>
</comment>
<evidence type="ECO:0000313" key="3">
    <source>
        <dbReference type="Proteomes" id="UP001497525"/>
    </source>
</evidence>
<dbReference type="Pfam" id="PF12494">
    <property type="entry name" value="DUF3695"/>
    <property type="match status" value="1"/>
</dbReference>
<evidence type="ECO:0000256" key="1">
    <source>
        <dbReference type="SAM" id="MobiDB-lite"/>
    </source>
</evidence>
<organism evidence="2 3">
    <name type="scientific">Calicophoron daubneyi</name>
    <name type="common">Rumen fluke</name>
    <name type="synonym">Paramphistomum daubneyi</name>
    <dbReference type="NCBI Taxonomy" id="300641"/>
    <lineage>
        <taxon>Eukaryota</taxon>
        <taxon>Metazoa</taxon>
        <taxon>Spiralia</taxon>
        <taxon>Lophotrochozoa</taxon>
        <taxon>Platyhelminthes</taxon>
        <taxon>Trematoda</taxon>
        <taxon>Digenea</taxon>
        <taxon>Plagiorchiida</taxon>
        <taxon>Pronocephalata</taxon>
        <taxon>Paramphistomoidea</taxon>
        <taxon>Paramphistomidae</taxon>
        <taxon>Calicophoron</taxon>
    </lineage>
</organism>